<protein>
    <submittedName>
        <fullName evidence="1">Uncharacterized protein</fullName>
    </submittedName>
</protein>
<gene>
    <name evidence="1" type="ORF">HNR45_000458</name>
</gene>
<dbReference type="RefSeq" id="WP_159823128.1">
    <property type="nucleotide sequence ID" value="NZ_CAURBC010000002.1"/>
</dbReference>
<comment type="caution">
    <text evidence="1">The sequence shown here is derived from an EMBL/GenBank/DDBJ whole genome shotgun (WGS) entry which is preliminary data.</text>
</comment>
<dbReference type="GeneID" id="93485735"/>
<sequence length="191" mass="21326">MIDLSIFDSMNVPLSERPEAIAAACPVYTDAGDCVRVYYPDGAEEDLAVTLPTWLRRMTKRQATSPRLLRGVFQKRALYRPLVLPPTVLVPLKVRRPKCPRDATIGYINVLCVKQVENGACAHEASVLLHGGAHLTVYWQPATVRRHLEEALAFLPQPAAHPLYPVALRLAEALQILCRPQEKAEPPHFPH</sequence>
<name>A0A841R3M3_9FIRM</name>
<accession>A0A841R3M3</accession>
<dbReference type="Proteomes" id="UP000591941">
    <property type="component" value="Unassembled WGS sequence"/>
</dbReference>
<dbReference type="OrthoDB" id="1630764at2"/>
<dbReference type="AlphaFoldDB" id="A0A841R3M3"/>
<proteinExistence type="predicted"/>
<evidence type="ECO:0000313" key="2">
    <source>
        <dbReference type="Proteomes" id="UP000591941"/>
    </source>
</evidence>
<keyword evidence="2" id="KW-1185">Reference proteome</keyword>
<reference evidence="1 2" key="1">
    <citation type="submission" date="2020-08" db="EMBL/GenBank/DDBJ databases">
        <title>Genomic Encyclopedia of Type Strains, Phase IV (KMG-IV): sequencing the most valuable type-strain genomes for metagenomic binning, comparative biology and taxonomic classification.</title>
        <authorList>
            <person name="Goeker M."/>
        </authorList>
    </citation>
    <scope>NUCLEOTIDE SEQUENCE [LARGE SCALE GENOMIC DNA]</scope>
    <source>
        <strain evidence="1 2">DSM 21255</strain>
    </source>
</reference>
<dbReference type="EMBL" id="JACHHI010000002">
    <property type="protein sequence ID" value="MBB6477428.1"/>
    <property type="molecule type" value="Genomic_DNA"/>
</dbReference>
<evidence type="ECO:0000313" key="1">
    <source>
        <dbReference type="EMBL" id="MBB6477428.1"/>
    </source>
</evidence>
<organism evidence="1 2">
    <name type="scientific">Negativicoccus succinicivorans</name>
    <dbReference type="NCBI Taxonomy" id="620903"/>
    <lineage>
        <taxon>Bacteria</taxon>
        <taxon>Bacillati</taxon>
        <taxon>Bacillota</taxon>
        <taxon>Negativicutes</taxon>
        <taxon>Veillonellales</taxon>
        <taxon>Veillonellaceae</taxon>
        <taxon>Negativicoccus</taxon>
    </lineage>
</organism>